<dbReference type="EMBL" id="GL440589">
    <property type="protein sequence ID" value="EFN65767.1"/>
    <property type="molecule type" value="Genomic_DNA"/>
</dbReference>
<protein>
    <submittedName>
        <fullName evidence="2">Uncharacterized protein</fullName>
    </submittedName>
</protein>
<name>E2ALC0_CAMFO</name>
<gene>
    <name evidence="2" type="ORF">EAG_01258</name>
</gene>
<evidence type="ECO:0000313" key="3">
    <source>
        <dbReference type="Proteomes" id="UP000000311"/>
    </source>
</evidence>
<keyword evidence="3" id="KW-1185">Reference proteome</keyword>
<dbReference type="InParanoid" id="E2ALC0"/>
<proteinExistence type="predicted"/>
<dbReference type="Proteomes" id="UP000000311">
    <property type="component" value="Unassembled WGS sequence"/>
</dbReference>
<reference evidence="2 3" key="1">
    <citation type="journal article" date="2010" name="Science">
        <title>Genomic comparison of the ants Camponotus floridanus and Harpegnathos saltator.</title>
        <authorList>
            <person name="Bonasio R."/>
            <person name="Zhang G."/>
            <person name="Ye C."/>
            <person name="Mutti N.S."/>
            <person name="Fang X."/>
            <person name="Qin N."/>
            <person name="Donahue G."/>
            <person name="Yang P."/>
            <person name="Li Q."/>
            <person name="Li C."/>
            <person name="Zhang P."/>
            <person name="Huang Z."/>
            <person name="Berger S.L."/>
            <person name="Reinberg D."/>
            <person name="Wang J."/>
            <person name="Liebig J."/>
        </authorList>
    </citation>
    <scope>NUCLEOTIDE SEQUENCE [LARGE SCALE GENOMIC DNA]</scope>
    <source>
        <strain evidence="3">C129</strain>
    </source>
</reference>
<feature type="region of interest" description="Disordered" evidence="1">
    <location>
        <begin position="20"/>
        <end position="40"/>
    </location>
</feature>
<evidence type="ECO:0000256" key="1">
    <source>
        <dbReference type="SAM" id="MobiDB-lite"/>
    </source>
</evidence>
<accession>E2ALC0</accession>
<sequence length="409" mass="45824">MVCNDVKYCPKKDADSYYGRTGSEPFNLKPPGSAPAGENADPSVPLPICYSRERIDLSTSKLHHHTCLPPYYTAILIDPIVLDSESVSGFTKARDAHRRAVVSRWCQGAQAPCPRTTLSRRRKLKRAASGSAVDRKTMTNNKEPKSIRVVEKSISLSIAFNPLFPTMHSTETFRPSIRRGEGTLSPAKSFEYSGYKPEARRMDAKKIALAFYVFRNCHHIRATNSPFSRAFTSNENYNRIEYNGIPEECSFMGCTVAYPCIIRNACNPQGLSVLAVNLCALISLHGHAGTNVTLADQSQWNTVVECKLQFQDASSSSDYVIRLCGTDYAEMLASRNITKIIHALNSPCILRAANYSQQTGSSFVLQLSFSTITTKFTRFSLSLSFHYRRIARHTIYKWKLYIHIDDTIS</sequence>
<organism evidence="3">
    <name type="scientific">Camponotus floridanus</name>
    <name type="common">Florida carpenter ant</name>
    <dbReference type="NCBI Taxonomy" id="104421"/>
    <lineage>
        <taxon>Eukaryota</taxon>
        <taxon>Metazoa</taxon>
        <taxon>Ecdysozoa</taxon>
        <taxon>Arthropoda</taxon>
        <taxon>Hexapoda</taxon>
        <taxon>Insecta</taxon>
        <taxon>Pterygota</taxon>
        <taxon>Neoptera</taxon>
        <taxon>Endopterygota</taxon>
        <taxon>Hymenoptera</taxon>
        <taxon>Apocrita</taxon>
        <taxon>Aculeata</taxon>
        <taxon>Formicoidea</taxon>
        <taxon>Formicidae</taxon>
        <taxon>Formicinae</taxon>
        <taxon>Camponotus</taxon>
    </lineage>
</organism>
<dbReference type="AlphaFoldDB" id="E2ALC0"/>
<evidence type="ECO:0000313" key="2">
    <source>
        <dbReference type="EMBL" id="EFN65767.1"/>
    </source>
</evidence>